<protein>
    <submittedName>
        <fullName evidence="1">Uncharacterized protein</fullName>
    </submittedName>
</protein>
<sequence>MQALPGSDRREGVKVKKKAVRGGTALGYMHTDTLVLRPQGSLTVYLRAVGGQGKAVGRLRLYRHHREREKQIKQNQLSSSPWPLTVLALRSETPACQQRNATLQRSLSWPVHQTYHGSPLRSAPLDPVQHLFSHQGMLCWRGVALPLYRLALPSSGRGEDEV</sequence>
<dbReference type="AlphaFoldDB" id="A0A9N7TUS8"/>
<dbReference type="EMBL" id="CADEAL010000302">
    <property type="protein sequence ID" value="CAB1418063.1"/>
    <property type="molecule type" value="Genomic_DNA"/>
</dbReference>
<accession>A0A9N7TUS8</accession>
<evidence type="ECO:0000313" key="1">
    <source>
        <dbReference type="EMBL" id="CAB1418063.1"/>
    </source>
</evidence>
<organism evidence="1 2">
    <name type="scientific">Pleuronectes platessa</name>
    <name type="common">European plaice</name>
    <dbReference type="NCBI Taxonomy" id="8262"/>
    <lineage>
        <taxon>Eukaryota</taxon>
        <taxon>Metazoa</taxon>
        <taxon>Chordata</taxon>
        <taxon>Craniata</taxon>
        <taxon>Vertebrata</taxon>
        <taxon>Euteleostomi</taxon>
        <taxon>Actinopterygii</taxon>
        <taxon>Neopterygii</taxon>
        <taxon>Teleostei</taxon>
        <taxon>Neoteleostei</taxon>
        <taxon>Acanthomorphata</taxon>
        <taxon>Carangaria</taxon>
        <taxon>Pleuronectiformes</taxon>
        <taxon>Pleuronectoidei</taxon>
        <taxon>Pleuronectidae</taxon>
        <taxon>Pleuronectes</taxon>
    </lineage>
</organism>
<gene>
    <name evidence="1" type="ORF">PLEPLA_LOCUS5885</name>
</gene>
<evidence type="ECO:0000313" key="2">
    <source>
        <dbReference type="Proteomes" id="UP001153269"/>
    </source>
</evidence>
<comment type="caution">
    <text evidence="1">The sequence shown here is derived from an EMBL/GenBank/DDBJ whole genome shotgun (WGS) entry which is preliminary data.</text>
</comment>
<proteinExistence type="predicted"/>
<keyword evidence="2" id="KW-1185">Reference proteome</keyword>
<name>A0A9N7TUS8_PLEPL</name>
<dbReference type="Proteomes" id="UP001153269">
    <property type="component" value="Unassembled WGS sequence"/>
</dbReference>
<reference evidence="1" key="1">
    <citation type="submission" date="2020-03" db="EMBL/GenBank/DDBJ databases">
        <authorList>
            <person name="Weist P."/>
        </authorList>
    </citation>
    <scope>NUCLEOTIDE SEQUENCE</scope>
</reference>